<dbReference type="PANTHER" id="PTHR37828:SF1">
    <property type="entry name" value="YCII-RELATED DOMAIN-CONTAINING PROTEIN"/>
    <property type="match status" value="1"/>
</dbReference>
<dbReference type="Pfam" id="PF03795">
    <property type="entry name" value="YCII"/>
    <property type="match status" value="1"/>
</dbReference>
<dbReference type="Proteomes" id="UP000595460">
    <property type="component" value="Chromosome"/>
</dbReference>
<evidence type="ECO:0000313" key="3">
    <source>
        <dbReference type="EMBL" id="QQR37151.1"/>
    </source>
</evidence>
<comment type="similarity">
    <text evidence="1">Belongs to the YciI family.</text>
</comment>
<dbReference type="Gene3D" id="3.30.70.1060">
    <property type="entry name" value="Dimeric alpha+beta barrel"/>
    <property type="match status" value="1"/>
</dbReference>
<keyword evidence="4" id="KW-1185">Reference proteome</keyword>
<proteinExistence type="inferred from homology"/>
<dbReference type="RefSeq" id="WP_201660697.1">
    <property type="nucleotide sequence ID" value="NZ_CP068047.1"/>
</dbReference>
<evidence type="ECO:0000256" key="1">
    <source>
        <dbReference type="ARBA" id="ARBA00007689"/>
    </source>
</evidence>
<evidence type="ECO:0000313" key="4">
    <source>
        <dbReference type="Proteomes" id="UP000595460"/>
    </source>
</evidence>
<dbReference type="SUPFAM" id="SSF54909">
    <property type="entry name" value="Dimeric alpha+beta barrel"/>
    <property type="match status" value="1"/>
</dbReference>
<feature type="domain" description="YCII-related" evidence="2">
    <location>
        <begin position="1"/>
        <end position="79"/>
    </location>
</feature>
<dbReference type="PANTHER" id="PTHR37828">
    <property type="entry name" value="GSR2449 PROTEIN"/>
    <property type="match status" value="1"/>
</dbReference>
<dbReference type="EMBL" id="CP068047">
    <property type="protein sequence ID" value="QQR37151.1"/>
    <property type="molecule type" value="Genomic_DNA"/>
</dbReference>
<evidence type="ECO:0000259" key="2">
    <source>
        <dbReference type="Pfam" id="PF03795"/>
    </source>
</evidence>
<gene>
    <name evidence="3" type="ORF">JI749_05940</name>
</gene>
<accession>A0ABX7C558</accession>
<organism evidence="3 4">
    <name type="scientific">Devosia oryziradicis</name>
    <dbReference type="NCBI Taxonomy" id="2801335"/>
    <lineage>
        <taxon>Bacteria</taxon>
        <taxon>Pseudomonadati</taxon>
        <taxon>Pseudomonadota</taxon>
        <taxon>Alphaproteobacteria</taxon>
        <taxon>Hyphomicrobiales</taxon>
        <taxon>Devosiaceae</taxon>
        <taxon>Devosia</taxon>
    </lineage>
</organism>
<name>A0ABX7C558_9HYPH</name>
<reference evidence="3 4" key="1">
    <citation type="submission" date="2021-01" db="EMBL/GenBank/DDBJ databases">
        <title>Genome seq and assembly of Devosia sp. G19.</title>
        <authorList>
            <person name="Chhetri G."/>
        </authorList>
    </citation>
    <scope>NUCLEOTIDE SEQUENCE [LARGE SCALE GENOMIC DNA]</scope>
    <source>
        <strain evidence="3 4">G19</strain>
    </source>
</reference>
<protein>
    <submittedName>
        <fullName evidence="3">GTP cyclohydrolase</fullName>
    </submittedName>
</protein>
<sequence>MFVLTLTYTAPLEEVDEHVPAHIDWIKAGYASGTFLASGRKVPRTGGFILAKGDRAEIEALVAIDPFMLAGVTTYDVTEVAVSFTAPGLEQLKA</sequence>
<dbReference type="InterPro" id="IPR005545">
    <property type="entry name" value="YCII"/>
</dbReference>
<dbReference type="InterPro" id="IPR011008">
    <property type="entry name" value="Dimeric_a/b-barrel"/>
</dbReference>